<dbReference type="InterPro" id="IPR002937">
    <property type="entry name" value="Amino_oxidase"/>
</dbReference>
<dbReference type="SUPFAM" id="SSF51905">
    <property type="entry name" value="FAD/NAD(P)-binding domain"/>
    <property type="match status" value="1"/>
</dbReference>
<dbReference type="Pfam" id="PF01593">
    <property type="entry name" value="Amino_oxidase"/>
    <property type="match status" value="1"/>
</dbReference>
<evidence type="ECO:0000313" key="5">
    <source>
        <dbReference type="Proteomes" id="UP001194746"/>
    </source>
</evidence>
<evidence type="ECO:0000313" key="4">
    <source>
        <dbReference type="EMBL" id="KAF9887988.1"/>
    </source>
</evidence>
<feature type="domain" description="Amine oxidase" evidence="3">
    <location>
        <begin position="186"/>
        <end position="285"/>
    </location>
</feature>
<feature type="region of interest" description="Disordered" evidence="1">
    <location>
        <begin position="313"/>
        <end position="341"/>
    </location>
</feature>
<keyword evidence="2" id="KW-1133">Transmembrane helix</keyword>
<protein>
    <recommendedName>
        <fullName evidence="3">Amine oxidase domain-containing protein</fullName>
    </recommendedName>
</protein>
<name>A0AAD4CLK9_ASPNN</name>
<feature type="transmembrane region" description="Helical" evidence="2">
    <location>
        <begin position="6"/>
        <end position="27"/>
    </location>
</feature>
<accession>A0AAD4CLK9</accession>
<keyword evidence="2" id="KW-0812">Transmembrane</keyword>
<dbReference type="Gene3D" id="3.50.50.60">
    <property type="entry name" value="FAD/NAD(P)-binding domain"/>
    <property type="match status" value="1"/>
</dbReference>
<comment type="caution">
    <text evidence="4">The sequence shown here is derived from an EMBL/GenBank/DDBJ whole genome shotgun (WGS) entry which is preliminary data.</text>
</comment>
<sequence length="461" mass="51157">MTIPDQPKVTVAVIGSGMAGLVAAFLIQHDQQQRYSVEIFETQDKLSLNSASYSGDDARIDLPMRALDGNFHTRLRQMYDYLGVKYATSKFLYPLSTCSTEGKKSAPYFIHSSSNHQVPPLRPEGRSRLPWIQDIIILASCYFWFTICCFMIAPKAATATTKEESLRQYLDRIRLPQGFRRKYLLPLMSSVTTCSHDALLGFPAVDAIEYAKRTYRQPHYTVVGGVQNVQSKLCKDQVVRLGATVTAVESLNTRVRVTWVDSQSKKESSTVFDHVIMAVTPNVVGAIYEPLKSTMRSLPVVVGESIVHRDVSGVPPAFGRRPGTPKSKEATAAAQEPDGPQIMHICSNDTSTESVHIYPHSIMVTNFPIAPIEPSKIIHRARFTRVLRTPESRAITNRIFAIDGSERTTEDKGETWQNGQGGVWLVGAWCWDGMVLLEGCVVSAMRVATSLGVEIPWSAES</sequence>
<dbReference type="AlphaFoldDB" id="A0AAD4CLK9"/>
<reference evidence="4" key="2">
    <citation type="submission" date="2020-02" db="EMBL/GenBank/DDBJ databases">
        <authorList>
            <person name="Gilchrist C.L.M."/>
            <person name="Chooi Y.-H."/>
        </authorList>
    </citation>
    <scope>NUCLEOTIDE SEQUENCE</scope>
    <source>
        <strain evidence="4">MST-FP2251</strain>
    </source>
</reference>
<proteinExistence type="predicted"/>
<keyword evidence="2" id="KW-0472">Membrane</keyword>
<dbReference type="Pfam" id="PF13450">
    <property type="entry name" value="NAD_binding_8"/>
    <property type="match status" value="1"/>
</dbReference>
<gene>
    <name evidence="4" type="ORF">FE257_009377</name>
</gene>
<evidence type="ECO:0000259" key="3">
    <source>
        <dbReference type="Pfam" id="PF01593"/>
    </source>
</evidence>
<reference evidence="4" key="1">
    <citation type="journal article" date="2019" name="Beilstein J. Org. Chem.">
        <title>Nanangenines: drimane sesquiterpenoids as the dominant metabolite cohort of a novel Australian fungus, Aspergillus nanangensis.</title>
        <authorList>
            <person name="Lacey H.J."/>
            <person name="Gilchrist C.L.M."/>
            <person name="Crombie A."/>
            <person name="Kalaitzis J.A."/>
            <person name="Vuong D."/>
            <person name="Rutledge P.J."/>
            <person name="Turner P."/>
            <person name="Pitt J.I."/>
            <person name="Lacey E."/>
            <person name="Chooi Y.H."/>
            <person name="Piggott A.M."/>
        </authorList>
    </citation>
    <scope>NUCLEOTIDE SEQUENCE</scope>
    <source>
        <strain evidence="4">MST-FP2251</strain>
    </source>
</reference>
<evidence type="ECO:0000256" key="2">
    <source>
        <dbReference type="SAM" id="Phobius"/>
    </source>
</evidence>
<dbReference type="InterPro" id="IPR050464">
    <property type="entry name" value="Zeta_carotene_desat/Oxidored"/>
</dbReference>
<organism evidence="4 5">
    <name type="scientific">Aspergillus nanangensis</name>
    <dbReference type="NCBI Taxonomy" id="2582783"/>
    <lineage>
        <taxon>Eukaryota</taxon>
        <taxon>Fungi</taxon>
        <taxon>Dikarya</taxon>
        <taxon>Ascomycota</taxon>
        <taxon>Pezizomycotina</taxon>
        <taxon>Eurotiomycetes</taxon>
        <taxon>Eurotiomycetidae</taxon>
        <taxon>Eurotiales</taxon>
        <taxon>Aspergillaceae</taxon>
        <taxon>Aspergillus</taxon>
        <taxon>Aspergillus subgen. Circumdati</taxon>
    </lineage>
</organism>
<dbReference type="InterPro" id="IPR036188">
    <property type="entry name" value="FAD/NAD-bd_sf"/>
</dbReference>
<dbReference type="PANTHER" id="PTHR42923">
    <property type="entry name" value="PROTOPORPHYRINOGEN OXIDASE"/>
    <property type="match status" value="1"/>
</dbReference>
<dbReference type="GO" id="GO:0016491">
    <property type="term" value="F:oxidoreductase activity"/>
    <property type="evidence" value="ECO:0007669"/>
    <property type="project" value="InterPro"/>
</dbReference>
<dbReference type="Proteomes" id="UP001194746">
    <property type="component" value="Unassembled WGS sequence"/>
</dbReference>
<evidence type="ECO:0000256" key="1">
    <source>
        <dbReference type="SAM" id="MobiDB-lite"/>
    </source>
</evidence>
<dbReference type="EMBL" id="VCAU01000053">
    <property type="protein sequence ID" value="KAF9887988.1"/>
    <property type="molecule type" value="Genomic_DNA"/>
</dbReference>
<feature type="transmembrane region" description="Helical" evidence="2">
    <location>
        <begin position="135"/>
        <end position="153"/>
    </location>
</feature>
<dbReference type="PANTHER" id="PTHR42923:SF42">
    <property type="entry name" value="AMINE OXIDASE DOMAIN-CONTAINING PROTEIN"/>
    <property type="match status" value="1"/>
</dbReference>
<keyword evidence="5" id="KW-1185">Reference proteome</keyword>